<feature type="region of interest" description="Disordered" evidence="1">
    <location>
        <begin position="1"/>
        <end position="51"/>
    </location>
</feature>
<protein>
    <submittedName>
        <fullName evidence="2">Uncharacterized protein</fullName>
    </submittedName>
</protein>
<evidence type="ECO:0000313" key="2">
    <source>
        <dbReference type="EMBL" id="MER6979963.1"/>
    </source>
</evidence>
<gene>
    <name evidence="2" type="ORF">ABT317_24085</name>
</gene>
<feature type="compositionally biased region" description="Basic and acidic residues" evidence="1">
    <location>
        <begin position="1"/>
        <end position="12"/>
    </location>
</feature>
<dbReference type="Proteomes" id="UP001458415">
    <property type="component" value="Unassembled WGS sequence"/>
</dbReference>
<name>A0ABV1W6Y8_9ACTN</name>
<proteinExistence type="predicted"/>
<sequence length="81" mass="8334">MGPIVDRTEERFGPAGSGGIVTGPPEAAQGPVALRDEGDTPPGADPEHPRVRSAAVVQVESFLDSCRDAVEVTPGVRQATV</sequence>
<accession>A0ABV1W6Y8</accession>
<dbReference type="RefSeq" id="WP_208640706.1">
    <property type="nucleotide sequence ID" value="NZ_MUBM01000151.1"/>
</dbReference>
<keyword evidence="3" id="KW-1185">Reference proteome</keyword>
<comment type="caution">
    <text evidence="2">The sequence shown here is derived from an EMBL/GenBank/DDBJ whole genome shotgun (WGS) entry which is preliminary data.</text>
</comment>
<evidence type="ECO:0000256" key="1">
    <source>
        <dbReference type="SAM" id="MobiDB-lite"/>
    </source>
</evidence>
<evidence type="ECO:0000313" key="3">
    <source>
        <dbReference type="Proteomes" id="UP001458415"/>
    </source>
</evidence>
<reference evidence="2 3" key="1">
    <citation type="submission" date="2024-06" db="EMBL/GenBank/DDBJ databases">
        <title>The Natural Products Discovery Center: Release of the First 8490 Sequenced Strains for Exploring Actinobacteria Biosynthetic Diversity.</title>
        <authorList>
            <person name="Kalkreuter E."/>
            <person name="Kautsar S.A."/>
            <person name="Yang D."/>
            <person name="Bader C.D."/>
            <person name="Teijaro C.N."/>
            <person name="Fluegel L."/>
            <person name="Davis C.M."/>
            <person name="Simpson J.R."/>
            <person name="Lauterbach L."/>
            <person name="Steele A.D."/>
            <person name="Gui C."/>
            <person name="Meng S."/>
            <person name="Li G."/>
            <person name="Viehrig K."/>
            <person name="Ye F."/>
            <person name="Su P."/>
            <person name="Kiefer A.F."/>
            <person name="Nichols A."/>
            <person name="Cepeda A.J."/>
            <person name="Yan W."/>
            <person name="Fan B."/>
            <person name="Jiang Y."/>
            <person name="Adhikari A."/>
            <person name="Zheng C.-J."/>
            <person name="Schuster L."/>
            <person name="Cowan T.M."/>
            <person name="Smanski M.J."/>
            <person name="Chevrette M.G."/>
            <person name="De Carvalho L.P.S."/>
            <person name="Shen B."/>
        </authorList>
    </citation>
    <scope>NUCLEOTIDE SEQUENCE [LARGE SCALE GENOMIC DNA]</scope>
    <source>
        <strain evidence="2 3">NPDC000634</strain>
    </source>
</reference>
<dbReference type="EMBL" id="JBEPCU010000463">
    <property type="protein sequence ID" value="MER6979963.1"/>
    <property type="molecule type" value="Genomic_DNA"/>
</dbReference>
<organism evidence="2 3">
    <name type="scientific">Streptomyces carpinensis</name>
    <dbReference type="NCBI Taxonomy" id="66369"/>
    <lineage>
        <taxon>Bacteria</taxon>
        <taxon>Bacillati</taxon>
        <taxon>Actinomycetota</taxon>
        <taxon>Actinomycetes</taxon>
        <taxon>Kitasatosporales</taxon>
        <taxon>Streptomycetaceae</taxon>
        <taxon>Streptomyces</taxon>
    </lineage>
</organism>